<dbReference type="SMART" id="SM00014">
    <property type="entry name" value="acidPPc"/>
    <property type="match status" value="1"/>
</dbReference>
<dbReference type="SUPFAM" id="SSF48317">
    <property type="entry name" value="Acid phosphatase/Vanadium-dependent haloperoxidase"/>
    <property type="match status" value="1"/>
</dbReference>
<keyword evidence="1" id="KW-1133">Transmembrane helix</keyword>
<keyword evidence="1" id="KW-0472">Membrane</keyword>
<dbReference type="EMBL" id="CP006842">
    <property type="protein sequence ID" value="AHW62569.1"/>
    <property type="molecule type" value="Genomic_DNA"/>
</dbReference>
<dbReference type="eggNOG" id="COG0671">
    <property type="taxonomic scope" value="Bacteria"/>
</dbReference>
<feature type="transmembrane region" description="Helical" evidence="1">
    <location>
        <begin position="134"/>
        <end position="153"/>
    </location>
</feature>
<feature type="domain" description="Phosphatidic acid phosphatase type 2/haloperoxidase" evidence="2">
    <location>
        <begin position="93"/>
        <end position="203"/>
    </location>
</feature>
<dbReference type="AlphaFoldDB" id="X5DMP1"/>
<proteinExistence type="predicted"/>
<reference evidence="3 4" key="1">
    <citation type="journal article" date="2015" name="Int. J. Syst. Evol. Microbiol.">
        <title>Revisiting Corynebacterium glyciniphilum (ex Kubota et al., 1972) sp. nov., nom. rev., isolated from putrefied banana.</title>
        <authorList>
            <person name="Al-Dilaimi A."/>
            <person name="Bednarz H."/>
            <person name="Lomker A."/>
            <person name="Niehaus K."/>
            <person name="Kalinowski J."/>
            <person name="Ruckert C."/>
        </authorList>
    </citation>
    <scope>NUCLEOTIDE SEQUENCE [LARGE SCALE GENOMIC DNA]</scope>
    <source>
        <strain evidence="3">AJ 3170</strain>
    </source>
</reference>
<dbReference type="PANTHER" id="PTHR14969">
    <property type="entry name" value="SPHINGOSINE-1-PHOSPHATE PHOSPHOHYDROLASE"/>
    <property type="match status" value="1"/>
</dbReference>
<feature type="transmembrane region" description="Helical" evidence="1">
    <location>
        <begin position="7"/>
        <end position="29"/>
    </location>
</feature>
<gene>
    <name evidence="3" type="ORF">CGLY_00605</name>
</gene>
<accession>X5DMP1</accession>
<sequence length="223" mass="24234">MTYRRPAAIPVAMSVVAALVLVAGLWTGWVHHWAGIDRPDARALDAAYRMADAHGWWVPLWDGLSTIVGPGVWRVLVVVPIVLEIRRHQVRTACFLAVSIWGSGLVSTVVKHLADRDRPVTQLVSASGTSFPSGHALGVLVAVGTLLVVYSHLIRRSWRAVIVILGVLLVIAIGVARVALNVHHPSDVLAGWALGYAWLMLCLCLSGVLYRGLYRGRYTGSTR</sequence>
<dbReference type="PANTHER" id="PTHR14969:SF13">
    <property type="entry name" value="AT30094P"/>
    <property type="match status" value="1"/>
</dbReference>
<feature type="transmembrane region" description="Helical" evidence="1">
    <location>
        <begin position="64"/>
        <end position="83"/>
    </location>
</feature>
<evidence type="ECO:0000259" key="2">
    <source>
        <dbReference type="SMART" id="SM00014"/>
    </source>
</evidence>
<protein>
    <recommendedName>
        <fullName evidence="2">Phosphatidic acid phosphatase type 2/haloperoxidase domain-containing protein</fullName>
    </recommendedName>
</protein>
<evidence type="ECO:0000256" key="1">
    <source>
        <dbReference type="SAM" id="Phobius"/>
    </source>
</evidence>
<evidence type="ECO:0000313" key="3">
    <source>
        <dbReference type="EMBL" id="AHW62569.1"/>
    </source>
</evidence>
<dbReference type="InterPro" id="IPR036938">
    <property type="entry name" value="PAP2/HPO_sf"/>
</dbReference>
<name>X5DMP1_9CORY</name>
<dbReference type="Pfam" id="PF01569">
    <property type="entry name" value="PAP2"/>
    <property type="match status" value="1"/>
</dbReference>
<dbReference type="CDD" id="cd03392">
    <property type="entry name" value="PAP2_like_2"/>
    <property type="match status" value="1"/>
</dbReference>
<dbReference type="Proteomes" id="UP000023703">
    <property type="component" value="Chromosome"/>
</dbReference>
<keyword evidence="1" id="KW-0812">Transmembrane</keyword>
<dbReference type="Gene3D" id="1.20.144.10">
    <property type="entry name" value="Phosphatidic acid phosphatase type 2/haloperoxidase"/>
    <property type="match status" value="1"/>
</dbReference>
<keyword evidence="4" id="KW-1185">Reference proteome</keyword>
<dbReference type="HOGENOM" id="CLU_072573_5_0_11"/>
<dbReference type="KEGG" id="cgy:CGLY_00605"/>
<feature type="transmembrane region" description="Helical" evidence="1">
    <location>
        <begin position="95"/>
        <end position="114"/>
    </location>
</feature>
<evidence type="ECO:0000313" key="4">
    <source>
        <dbReference type="Proteomes" id="UP000023703"/>
    </source>
</evidence>
<organism evidence="3 4">
    <name type="scientific">Corynebacterium glyciniphilum AJ 3170</name>
    <dbReference type="NCBI Taxonomy" id="1404245"/>
    <lineage>
        <taxon>Bacteria</taxon>
        <taxon>Bacillati</taxon>
        <taxon>Actinomycetota</taxon>
        <taxon>Actinomycetes</taxon>
        <taxon>Mycobacteriales</taxon>
        <taxon>Corynebacteriaceae</taxon>
        <taxon>Corynebacterium</taxon>
    </lineage>
</organism>
<feature type="transmembrane region" description="Helical" evidence="1">
    <location>
        <begin position="160"/>
        <end position="180"/>
    </location>
</feature>
<dbReference type="InterPro" id="IPR000326">
    <property type="entry name" value="PAP2/HPO"/>
</dbReference>
<dbReference type="RefSeq" id="WP_081803709.1">
    <property type="nucleotide sequence ID" value="NZ_CP006842.1"/>
</dbReference>
<dbReference type="OrthoDB" id="5289372at2"/>
<feature type="transmembrane region" description="Helical" evidence="1">
    <location>
        <begin position="192"/>
        <end position="213"/>
    </location>
</feature>
<dbReference type="STRING" id="1404245.CGLY_00605"/>